<dbReference type="InterPro" id="IPR036514">
    <property type="entry name" value="SGNH_hydro_sf"/>
</dbReference>
<dbReference type="Proteomes" id="UP000179243">
    <property type="component" value="Unassembled WGS sequence"/>
</dbReference>
<accession>A0A1F7F360</accession>
<protein>
    <recommendedName>
        <fullName evidence="2">SGNH hydrolase-type esterase domain-containing protein</fullName>
    </recommendedName>
</protein>
<dbReference type="Pfam" id="PF13472">
    <property type="entry name" value="Lipase_GDSL_2"/>
    <property type="match status" value="1"/>
</dbReference>
<name>A0A1F7F360_UNCRA</name>
<dbReference type="NCBIfam" id="TIGR04183">
    <property type="entry name" value="Por_Secre_tail"/>
    <property type="match status" value="1"/>
</dbReference>
<dbReference type="InterPro" id="IPR026444">
    <property type="entry name" value="Secre_tail"/>
</dbReference>
<dbReference type="Gene3D" id="3.40.50.1110">
    <property type="entry name" value="SGNH hydrolase"/>
    <property type="match status" value="1"/>
</dbReference>
<evidence type="ECO:0000256" key="1">
    <source>
        <dbReference type="SAM" id="SignalP"/>
    </source>
</evidence>
<dbReference type="SUPFAM" id="SSF52266">
    <property type="entry name" value="SGNH hydrolase"/>
    <property type="match status" value="1"/>
</dbReference>
<comment type="caution">
    <text evidence="3">The sequence shown here is derived from an EMBL/GenBank/DDBJ whole genome shotgun (WGS) entry which is preliminary data.</text>
</comment>
<organism evidence="3 4">
    <name type="scientific">Candidatus Raymondbacteria bacterium RIFOXYD12_FULL_49_13</name>
    <dbReference type="NCBI Taxonomy" id="1817890"/>
    <lineage>
        <taxon>Bacteria</taxon>
        <taxon>Raymondiibacteriota</taxon>
    </lineage>
</organism>
<evidence type="ECO:0000259" key="2">
    <source>
        <dbReference type="Pfam" id="PF13472"/>
    </source>
</evidence>
<evidence type="ECO:0000313" key="4">
    <source>
        <dbReference type="Proteomes" id="UP000179243"/>
    </source>
</evidence>
<feature type="chain" id="PRO_5009528381" description="SGNH hydrolase-type esterase domain-containing protein" evidence="1">
    <location>
        <begin position="21"/>
        <end position="1066"/>
    </location>
</feature>
<dbReference type="EMBL" id="MFYX01000133">
    <property type="protein sequence ID" value="OGK01100.1"/>
    <property type="molecule type" value="Genomic_DNA"/>
</dbReference>
<proteinExistence type="predicted"/>
<dbReference type="InterPro" id="IPR013830">
    <property type="entry name" value="SGNH_hydro"/>
</dbReference>
<reference evidence="3 4" key="1">
    <citation type="journal article" date="2016" name="Nat. Commun.">
        <title>Thousands of microbial genomes shed light on interconnected biogeochemical processes in an aquifer system.</title>
        <authorList>
            <person name="Anantharaman K."/>
            <person name="Brown C.T."/>
            <person name="Hug L.A."/>
            <person name="Sharon I."/>
            <person name="Castelle C.J."/>
            <person name="Probst A.J."/>
            <person name="Thomas B.C."/>
            <person name="Singh A."/>
            <person name="Wilkins M.J."/>
            <person name="Karaoz U."/>
            <person name="Brodie E.L."/>
            <person name="Williams K.H."/>
            <person name="Hubbard S.S."/>
            <person name="Banfield J.F."/>
        </authorList>
    </citation>
    <scope>NUCLEOTIDE SEQUENCE [LARGE SCALE GENOMIC DNA]</scope>
</reference>
<gene>
    <name evidence="3" type="ORF">A2519_20295</name>
</gene>
<feature type="signal peptide" evidence="1">
    <location>
        <begin position="1"/>
        <end position="20"/>
    </location>
</feature>
<dbReference type="AlphaFoldDB" id="A0A1F7F360"/>
<keyword evidence="1" id="KW-0732">Signal</keyword>
<feature type="domain" description="SGNH hydrolase-type esterase" evidence="2">
    <location>
        <begin position="790"/>
        <end position="919"/>
    </location>
</feature>
<sequence length="1066" mass="117282">MKLAACVLIILCTLPGVSFAKFKSPWVKSKFAINIYNYETIFNEDYLPDYSGGVADKHLPSVHKTTDQTQIEPYIKAVYHWFFDGRRALDREPDICDFSWNWAATQKYSIWHHSVIETAFEKGVAINDPIKVWNNYGTGYCGPSSAIQEGLFEWLGLEGRRYFLKNGGFIHSVCEIYYNGQWHYLDLDEGGWAAYGTHMASLAEWDANPNYFKNLQYSPNIYIRPKYYFDVDLASVVDNVTAAYSAGSRSGNCYCFWDSYEHFHDMSYSLREGESIQMNWDALNNEWASTMNSATDWNKVMSDGIMVYQPAIGSAYNDYFDGIYEDVQINLVNDGAAALADNASITWAIHTPYPMSSSSFDATVTGGTPVKEVSTNMGKTWTSFTGAAVPGLNELYDYLVRVTLPQAGMKVTVLTIITKFVLNPGSLPMLRCGTNTLRMYKYDDDETLTATASATFDAVTTVRAPRDGSIKALSGSYHYSIPNPPSTYSGAYEVSLLMGAGNDATETARVSDARNGQDNWMTTLIDNGSAKISKLRYPIAGGPATASMKLSLTQNQTGTQSGIDRAFLRMHYDIDHTVRSATDRLVLTYNFGNMTGSTEGTIYTVSDTVEGNEYTNTDFSGKPYATAVIAAPFGTQGQMGVKDHWVKLTNPGMVPNEGRSTTTGGVGSQCAYPNGNSATTDLSGGSGTDIDDYRAVFDQGIVQNLRHLHHCVWDSGWNTYRVATFGNSITNQNMYWLELDNTITNISNATGINAFLDSTSRQNDWMLNSKGVAHGNQSGQSIGWVSSVVAPVLASDRPMIATVMIGTNNCIDAAPLDWGNCTYPGTGCRCDPCWPDTLEYRDILQQLMDAGVMPLVYLIPPFDGSLETGWKADRDSLIAPYNNKVRALCVSRKIPYIDMYQWAVDHGGIGLLSDGVHPRSCGSGGYDFSNDCLDGGTAGWQTARNYLTVLAINDMIRYVIMGEGFPETQVESGVHCDAAFTMTCSPNPFNPAATISLQNIGRGSLYADLKVYAISGKLVKDFSRTVRGPDSGVSIVWNASNLPTGVYMVKARVGDRMLTERITLLK</sequence>
<evidence type="ECO:0000313" key="3">
    <source>
        <dbReference type="EMBL" id="OGK01100.1"/>
    </source>
</evidence>